<dbReference type="AlphaFoldDB" id="A0ABD3UXY7"/>
<feature type="non-terminal residue" evidence="1">
    <location>
        <position position="1"/>
    </location>
</feature>
<evidence type="ECO:0000313" key="1">
    <source>
        <dbReference type="EMBL" id="KAL3854082.1"/>
    </source>
</evidence>
<keyword evidence="2" id="KW-1185">Reference proteome</keyword>
<accession>A0ABD3UXY7</accession>
<dbReference type="EMBL" id="JBJQND010000014">
    <property type="protein sequence ID" value="KAL3854082.1"/>
    <property type="molecule type" value="Genomic_DNA"/>
</dbReference>
<proteinExistence type="predicted"/>
<protein>
    <submittedName>
        <fullName evidence="1">Uncharacterized protein</fullName>
    </submittedName>
</protein>
<feature type="non-terminal residue" evidence="1">
    <location>
        <position position="70"/>
    </location>
</feature>
<dbReference type="Proteomes" id="UP001634394">
    <property type="component" value="Unassembled WGS sequence"/>
</dbReference>
<reference evidence="1 2" key="1">
    <citation type="submission" date="2024-11" db="EMBL/GenBank/DDBJ databases">
        <title>Chromosome-level genome assembly of the freshwater bivalve Anodonta woodiana.</title>
        <authorList>
            <person name="Chen X."/>
        </authorList>
    </citation>
    <scope>NUCLEOTIDE SEQUENCE [LARGE SCALE GENOMIC DNA]</scope>
    <source>
        <strain evidence="1">MN2024</strain>
        <tissue evidence="1">Gills</tissue>
    </source>
</reference>
<organism evidence="1 2">
    <name type="scientific">Sinanodonta woodiana</name>
    <name type="common">Chinese pond mussel</name>
    <name type="synonym">Anodonta woodiana</name>
    <dbReference type="NCBI Taxonomy" id="1069815"/>
    <lineage>
        <taxon>Eukaryota</taxon>
        <taxon>Metazoa</taxon>
        <taxon>Spiralia</taxon>
        <taxon>Lophotrochozoa</taxon>
        <taxon>Mollusca</taxon>
        <taxon>Bivalvia</taxon>
        <taxon>Autobranchia</taxon>
        <taxon>Heteroconchia</taxon>
        <taxon>Palaeoheterodonta</taxon>
        <taxon>Unionida</taxon>
        <taxon>Unionoidea</taxon>
        <taxon>Unionidae</taxon>
        <taxon>Unioninae</taxon>
        <taxon>Sinanodonta</taxon>
    </lineage>
</organism>
<sequence length="70" mass="7861">HNPTSYLRSRQIELGLRTITSTDARHSYETLSARKLGPEERNALATYLAHSLSTANANYVNITKDKIQAM</sequence>
<gene>
    <name evidence="1" type="ORF">ACJMK2_013362</name>
</gene>
<evidence type="ECO:0000313" key="2">
    <source>
        <dbReference type="Proteomes" id="UP001634394"/>
    </source>
</evidence>
<name>A0ABD3UXY7_SINWO</name>
<comment type="caution">
    <text evidence="1">The sequence shown here is derived from an EMBL/GenBank/DDBJ whole genome shotgun (WGS) entry which is preliminary data.</text>
</comment>